<evidence type="ECO:0000313" key="1">
    <source>
        <dbReference type="EMBL" id="GLX81145.1"/>
    </source>
</evidence>
<sequence>MPLPLLWLGAAAVSALAIKSAADERKAKYQSRRLKDGVDRYSSQRNNDRAVAIYPTDLFHSEVIVEPTFGAIVCCGIGGVFEHTGIWVGENTIIELDGNGLIKPVSAERFIGNRSGDNIFVACDSNATPLALPEIGERALSQVYQYQDYHMIENNCHQFVWHCFDKFKSPVTSFSRLNEKIAQYYDRVIYWDLAKTS</sequence>
<name>A0ABQ6H312_9GAMM</name>
<comment type="caution">
    <text evidence="1">The sequence shown here is derived from an EMBL/GenBank/DDBJ whole genome shotgun (WGS) entry which is preliminary data.</text>
</comment>
<protein>
    <recommendedName>
        <fullName evidence="3">LRAT domain-containing protein</fullName>
    </recommendedName>
</protein>
<dbReference type="Gene3D" id="3.90.1720.10">
    <property type="entry name" value="endopeptidase domain like (from Nostoc punctiforme)"/>
    <property type="match status" value="1"/>
</dbReference>
<dbReference type="RefSeq" id="WP_284206476.1">
    <property type="nucleotide sequence ID" value="NZ_BSSU01000003.1"/>
</dbReference>
<evidence type="ECO:0000313" key="2">
    <source>
        <dbReference type="Proteomes" id="UP001157133"/>
    </source>
</evidence>
<organism evidence="1 2">
    <name type="scientific">Thalassotalea eurytherma</name>
    <dbReference type="NCBI Taxonomy" id="1144278"/>
    <lineage>
        <taxon>Bacteria</taxon>
        <taxon>Pseudomonadati</taxon>
        <taxon>Pseudomonadota</taxon>
        <taxon>Gammaproteobacteria</taxon>
        <taxon>Alteromonadales</taxon>
        <taxon>Colwelliaceae</taxon>
        <taxon>Thalassotalea</taxon>
    </lineage>
</organism>
<reference evidence="1 2" key="1">
    <citation type="submission" date="2023-03" db="EMBL/GenBank/DDBJ databases">
        <title>Draft genome sequence of Thalassotalea eurytherma JCM 18482T.</title>
        <authorList>
            <person name="Sawabe T."/>
        </authorList>
    </citation>
    <scope>NUCLEOTIDE SEQUENCE [LARGE SCALE GENOMIC DNA]</scope>
    <source>
        <strain evidence="1 2">JCM 18482</strain>
    </source>
</reference>
<keyword evidence="2" id="KW-1185">Reference proteome</keyword>
<accession>A0ABQ6H312</accession>
<evidence type="ECO:0008006" key="3">
    <source>
        <dbReference type="Google" id="ProtNLM"/>
    </source>
</evidence>
<gene>
    <name evidence="1" type="ORF">theurythT_05970</name>
</gene>
<dbReference type="EMBL" id="BSSU01000003">
    <property type="protein sequence ID" value="GLX81145.1"/>
    <property type="molecule type" value="Genomic_DNA"/>
</dbReference>
<proteinExistence type="predicted"/>
<dbReference type="Proteomes" id="UP001157133">
    <property type="component" value="Unassembled WGS sequence"/>
</dbReference>